<accession>A0A6S4GRP1</accession>
<dbReference type="EMBL" id="CP007496">
    <property type="protein sequence ID" value="AJA06806.1"/>
    <property type="molecule type" value="Genomic_DNA"/>
</dbReference>
<evidence type="ECO:0000313" key="2">
    <source>
        <dbReference type="Proteomes" id="UP000030902"/>
    </source>
</evidence>
<dbReference type="AlphaFoldDB" id="A0A6S4GRP1"/>
<dbReference type="Proteomes" id="UP000030902">
    <property type="component" value="Chromosome"/>
</dbReference>
<keyword evidence="2" id="KW-1185">Reference proteome</keyword>
<proteinExistence type="predicted"/>
<organism evidence="1 2">
    <name type="scientific">Candidatus Nanosynbacter lyticus</name>
    <dbReference type="NCBI Taxonomy" id="2093824"/>
    <lineage>
        <taxon>Bacteria</taxon>
        <taxon>Candidatus Saccharimonadota</taxon>
        <taxon>Candidatus Saccharimonadia</taxon>
        <taxon>Candidatus Nanosynbacterales</taxon>
        <taxon>Candidatus Nanosynbacteraceae</taxon>
        <taxon>Candidatus Nanosynbacter</taxon>
    </lineage>
</organism>
<name>A0A6S4GRP1_9BACT</name>
<protein>
    <submittedName>
        <fullName evidence="1">Uncharacterized protein</fullName>
    </submittedName>
</protein>
<sequence length="164" mass="17900">MSEFSERSNRDKFTEIVGNEDGSLGTIDIYVPEQCMSCPRIIEALNNLDEYRKTVNRLLAMALGGDKVALVDEATGETLDEDKATKIVCKMAASGMNELDENIAKAQRDIYMLANGCTGPLGLQASDGERRVSVHMCDSPGVFYSGLGESQIGEAVIIERELEE</sequence>
<dbReference type="KEGG" id="sox:TM7x_01640"/>
<reference evidence="1 2" key="1">
    <citation type="journal article" date="2015" name="Proc. Natl. Acad. Sci. U.S.A.">
        <title>Cultivation of a human-associated TM7 phylotype reveals a reduced genome and epibiotic parasitic lifestyle.</title>
        <authorList>
            <person name="He X."/>
            <person name="McLean J.S."/>
            <person name="Edlund A."/>
            <person name="Yooseph S."/>
            <person name="Hall A.P."/>
            <person name="Liu S.Y."/>
            <person name="Dorrestein P.C."/>
            <person name="Esquenazi E."/>
            <person name="Hunter R.C."/>
            <person name="Cheng G."/>
            <person name="Nelson K.E."/>
            <person name="Lux R."/>
            <person name="Shi W."/>
        </authorList>
    </citation>
    <scope>NUCLEOTIDE SEQUENCE [LARGE SCALE GENOMIC DNA]</scope>
    <source>
        <strain evidence="1 2">TM7x</strain>
    </source>
</reference>
<gene>
    <name evidence="1" type="ORF">TM7x_01640</name>
</gene>
<evidence type="ECO:0000313" key="1">
    <source>
        <dbReference type="EMBL" id="AJA06806.1"/>
    </source>
</evidence>